<dbReference type="Proteomes" id="UP000077271">
    <property type="component" value="Unassembled WGS sequence"/>
</dbReference>
<dbReference type="InterPro" id="IPR012347">
    <property type="entry name" value="Ferritin-like"/>
</dbReference>
<dbReference type="OrthoDB" id="1930261at2"/>
<accession>A0A177KZK7</accession>
<dbReference type="Gene3D" id="1.20.1260.10">
    <property type="match status" value="1"/>
</dbReference>
<protein>
    <submittedName>
        <fullName evidence="4">Spore gernimation protein GerQ</fullName>
    </submittedName>
</protein>
<name>A0A177KZK7_9BACI</name>
<evidence type="ECO:0000256" key="1">
    <source>
        <dbReference type="ARBA" id="ARBA00022969"/>
    </source>
</evidence>
<evidence type="ECO:0000256" key="3">
    <source>
        <dbReference type="ARBA" id="ARBA00024344"/>
    </source>
</evidence>
<gene>
    <name evidence="4" type="ORF">AWH48_17955</name>
</gene>
<comment type="similarity">
    <text evidence="3">Belongs to the CotF family.</text>
</comment>
<evidence type="ECO:0000313" key="5">
    <source>
        <dbReference type="Proteomes" id="UP000077271"/>
    </source>
</evidence>
<keyword evidence="1" id="KW-0749">Sporulation</keyword>
<evidence type="ECO:0000256" key="2">
    <source>
        <dbReference type="ARBA" id="ARBA00024325"/>
    </source>
</evidence>
<evidence type="ECO:0000313" key="4">
    <source>
        <dbReference type="EMBL" id="OAH58465.1"/>
    </source>
</evidence>
<dbReference type="AlphaFoldDB" id="A0A177KZK7"/>
<dbReference type="InterPro" id="IPR012851">
    <property type="entry name" value="Spore_coat_CotF-like"/>
</dbReference>
<dbReference type="RefSeq" id="WP_063974608.1">
    <property type="nucleotide sequence ID" value="NZ_LQWZ01000009.1"/>
</dbReference>
<organism evidence="4 5">
    <name type="scientific">Domibacillus aminovorans</name>
    <dbReference type="NCBI Taxonomy" id="29332"/>
    <lineage>
        <taxon>Bacteria</taxon>
        <taxon>Bacillati</taxon>
        <taxon>Bacillota</taxon>
        <taxon>Bacilli</taxon>
        <taxon>Bacillales</taxon>
        <taxon>Bacillaceae</taxon>
        <taxon>Domibacillus</taxon>
    </lineage>
</organism>
<reference evidence="4 5" key="1">
    <citation type="submission" date="2016-01" db="EMBL/GenBank/DDBJ databases">
        <title>Investigation of taxonomic status of Bacillus aminovorans.</title>
        <authorList>
            <person name="Verma A."/>
            <person name="Pal Y."/>
            <person name="Krishnamurthi S."/>
        </authorList>
    </citation>
    <scope>NUCLEOTIDE SEQUENCE [LARGE SCALE GENOMIC DNA]</scope>
    <source>
        <strain evidence="4 5">DSM 4337</strain>
    </source>
</reference>
<proteinExistence type="inferred from homology"/>
<comment type="caution">
    <text evidence="4">The sequence shown here is derived from an EMBL/GenBank/DDBJ whole genome shotgun (WGS) entry which is preliminary data.</text>
</comment>
<dbReference type="Pfam" id="PF07875">
    <property type="entry name" value="Coat_F"/>
    <property type="match status" value="1"/>
</dbReference>
<dbReference type="PANTHER" id="PTHR39183:SF1">
    <property type="entry name" value="SPORE COAT PROTEIN F-LIKE PROTEIN YHCQ"/>
    <property type="match status" value="1"/>
</dbReference>
<dbReference type="PANTHER" id="PTHR39183">
    <property type="entry name" value="SPORE COAT PROTEIN F-LIKE PROTEIN YHCQ"/>
    <property type="match status" value="1"/>
</dbReference>
<dbReference type="EMBL" id="LQWZ01000009">
    <property type="protein sequence ID" value="OAH58465.1"/>
    <property type="molecule type" value="Genomic_DNA"/>
</dbReference>
<comment type="subcellular location">
    <subcellularLocation>
        <location evidence="2">Spore coat</location>
    </subcellularLocation>
</comment>
<sequence>MNGLLKNITGMNGMTDQVIATDFLLSAKTGVKNTAFALTEAATPEVRTALREQLMAAITTHESISTYMIAKGYYHPYDVDEQIQVDVTAAQTAQNLTD</sequence>
<dbReference type="GO" id="GO:0030435">
    <property type="term" value="P:sporulation resulting in formation of a cellular spore"/>
    <property type="evidence" value="ECO:0007669"/>
    <property type="project" value="UniProtKB-KW"/>
</dbReference>